<name>A0A132BCG2_MOLSC</name>
<dbReference type="RefSeq" id="XP_018064431.1">
    <property type="nucleotide sequence ID" value="XM_018220593.1"/>
</dbReference>
<evidence type="ECO:0000256" key="1">
    <source>
        <dbReference type="SAM" id="MobiDB-lite"/>
    </source>
</evidence>
<feature type="compositionally biased region" description="Basic and acidic residues" evidence="1">
    <location>
        <begin position="146"/>
        <end position="168"/>
    </location>
</feature>
<feature type="compositionally biased region" description="Basic and acidic residues" evidence="1">
    <location>
        <begin position="103"/>
        <end position="118"/>
    </location>
</feature>
<accession>A0A132BCG2</accession>
<sequence length="174" mass="17453">MLINPIIRAAILQRLAARQALMAQLQQDRQPLLWNVGPLGGGIGGGPGIERFPGGLGGMPPGGMPPGGMPGGIGGFQGGMPGPGFRPGMGGFPGAGGFGGFGLKDDKTGKAKDGKTGKASEGASRPSSASSAMLARLHCFVKLKVAKGEKSVSREKPKSKKSSKDKSGSSKSGK</sequence>
<organism evidence="2 3">
    <name type="scientific">Mollisia scopiformis</name>
    <name type="common">Conifer needle endophyte fungus</name>
    <name type="synonym">Phialocephala scopiformis</name>
    <dbReference type="NCBI Taxonomy" id="149040"/>
    <lineage>
        <taxon>Eukaryota</taxon>
        <taxon>Fungi</taxon>
        <taxon>Dikarya</taxon>
        <taxon>Ascomycota</taxon>
        <taxon>Pezizomycotina</taxon>
        <taxon>Leotiomycetes</taxon>
        <taxon>Helotiales</taxon>
        <taxon>Mollisiaceae</taxon>
        <taxon>Mollisia</taxon>
    </lineage>
</organism>
<evidence type="ECO:0000313" key="3">
    <source>
        <dbReference type="Proteomes" id="UP000070700"/>
    </source>
</evidence>
<gene>
    <name evidence="2" type="ORF">LY89DRAFT_740474</name>
</gene>
<protein>
    <submittedName>
        <fullName evidence="2">Uncharacterized protein</fullName>
    </submittedName>
</protein>
<feature type="compositionally biased region" description="Low complexity" evidence="1">
    <location>
        <begin position="119"/>
        <end position="131"/>
    </location>
</feature>
<feature type="region of interest" description="Disordered" evidence="1">
    <location>
        <begin position="96"/>
        <end position="131"/>
    </location>
</feature>
<keyword evidence="3" id="KW-1185">Reference proteome</keyword>
<proteinExistence type="predicted"/>
<dbReference type="Proteomes" id="UP000070700">
    <property type="component" value="Unassembled WGS sequence"/>
</dbReference>
<dbReference type="AlphaFoldDB" id="A0A132BCG2"/>
<dbReference type="InParanoid" id="A0A132BCG2"/>
<dbReference type="EMBL" id="KQ947430">
    <property type="protein sequence ID" value="KUJ10076.1"/>
    <property type="molecule type" value="Genomic_DNA"/>
</dbReference>
<reference evidence="2 3" key="1">
    <citation type="submission" date="2015-10" db="EMBL/GenBank/DDBJ databases">
        <title>Full genome of DAOMC 229536 Phialocephala scopiformis, a fungal endophyte of spruce producing the potent anti-insectan compound rugulosin.</title>
        <authorList>
            <consortium name="DOE Joint Genome Institute"/>
            <person name="Walker A.K."/>
            <person name="Frasz S.L."/>
            <person name="Seifert K.A."/>
            <person name="Miller J.D."/>
            <person name="Mondo S.J."/>
            <person name="Labutti K."/>
            <person name="Lipzen A."/>
            <person name="Dockter R."/>
            <person name="Kennedy M."/>
            <person name="Grigoriev I.V."/>
            <person name="Spatafora J.W."/>
        </authorList>
    </citation>
    <scope>NUCLEOTIDE SEQUENCE [LARGE SCALE GENOMIC DNA]</scope>
    <source>
        <strain evidence="2 3">CBS 120377</strain>
    </source>
</reference>
<feature type="region of interest" description="Disordered" evidence="1">
    <location>
        <begin position="145"/>
        <end position="174"/>
    </location>
</feature>
<evidence type="ECO:0000313" key="2">
    <source>
        <dbReference type="EMBL" id="KUJ10076.1"/>
    </source>
</evidence>
<dbReference type="GeneID" id="28830319"/>
<dbReference type="KEGG" id="psco:LY89DRAFT_740474"/>